<keyword evidence="4 9" id="KW-0552">Olfaction</keyword>
<evidence type="ECO:0000256" key="9">
    <source>
        <dbReference type="RuleBase" id="RU351113"/>
    </source>
</evidence>
<evidence type="ECO:0000313" key="11">
    <source>
        <dbReference type="Proteomes" id="UP001107558"/>
    </source>
</evidence>
<comment type="caution">
    <text evidence="9">Lacks conserved residue(s) required for the propagation of feature annotation.</text>
</comment>
<dbReference type="PANTHER" id="PTHR21137:SF44">
    <property type="entry name" value="ODORANT RECEPTOR 13A-RELATED"/>
    <property type="match status" value="1"/>
</dbReference>
<dbReference type="EMBL" id="JADBJN010000003">
    <property type="protein sequence ID" value="KAG5670640.1"/>
    <property type="molecule type" value="Genomic_DNA"/>
</dbReference>
<comment type="subcellular location">
    <subcellularLocation>
        <location evidence="9">Cell membrane</location>
        <topology evidence="9">Multi-pass membrane protein</topology>
    </subcellularLocation>
    <subcellularLocation>
        <location evidence="1">Membrane</location>
        <topology evidence="1">Multi-pass membrane protein</topology>
    </subcellularLocation>
</comment>
<evidence type="ECO:0000256" key="5">
    <source>
        <dbReference type="ARBA" id="ARBA00022989"/>
    </source>
</evidence>
<comment type="similarity">
    <text evidence="9">Belongs to the insect chemoreceptor superfamily. Heteromeric odorant receptor channel (TC 1.A.69) family.</text>
</comment>
<protein>
    <recommendedName>
        <fullName evidence="9">Odorant receptor</fullName>
    </recommendedName>
</protein>
<sequence length="381" mass="44781">MLIGIELNALIPITKREKLKDKLIKIYFYFGAFNLVLAYISLAMLLYQFFTDLTKTGTVWTNFILVTTTFQKTIHMKYNLQRIEQLIRRIQKVFESSHVIHYHRYQKNLKINIIVQVSYLFAVYGTDLTFFSIPIIQNIVALLYGADHWERIIQHQLYFPYSLEPWFIYILTYTWIQFAAFMSNGYIVANEILFDTLLVMISMEFDNLADEFEDFDFEHPDLEEFKKLKNRHSELLEIADEMNSIYNFPIMVSFFGCTAILCFSLLQVFVQGQMIFSSVSEIPNLIKFSSFLSAGLLQIFLLSFFCEKLRTSSENIAKKIANSNWYMCKDIGMKKNYQMVLLKAQQPVELTALNFFGINIEIFTHVISTAYSYFGILKSFR</sequence>
<keyword evidence="2 9" id="KW-0716">Sensory transduction</keyword>
<accession>A0A9J6BLP1</accession>
<dbReference type="GO" id="GO:0005549">
    <property type="term" value="F:odorant binding"/>
    <property type="evidence" value="ECO:0007669"/>
    <property type="project" value="InterPro"/>
</dbReference>
<evidence type="ECO:0000256" key="2">
    <source>
        <dbReference type="ARBA" id="ARBA00022606"/>
    </source>
</evidence>
<dbReference type="GO" id="GO:0004984">
    <property type="term" value="F:olfactory receptor activity"/>
    <property type="evidence" value="ECO:0007669"/>
    <property type="project" value="InterPro"/>
</dbReference>
<dbReference type="GO" id="GO:0007165">
    <property type="term" value="P:signal transduction"/>
    <property type="evidence" value="ECO:0007669"/>
    <property type="project" value="UniProtKB-KW"/>
</dbReference>
<feature type="transmembrane region" description="Helical" evidence="9">
    <location>
        <begin position="166"/>
        <end position="189"/>
    </location>
</feature>
<evidence type="ECO:0000256" key="3">
    <source>
        <dbReference type="ARBA" id="ARBA00022692"/>
    </source>
</evidence>
<evidence type="ECO:0000256" key="1">
    <source>
        <dbReference type="ARBA" id="ARBA00004141"/>
    </source>
</evidence>
<dbReference type="AlphaFoldDB" id="A0A9J6BLP1"/>
<keyword evidence="7 9" id="KW-0675">Receptor</keyword>
<feature type="transmembrane region" description="Helical" evidence="9">
    <location>
        <begin position="282"/>
        <end position="305"/>
    </location>
</feature>
<keyword evidence="5 9" id="KW-1133">Transmembrane helix</keyword>
<reference evidence="10" key="1">
    <citation type="submission" date="2021-03" db="EMBL/GenBank/DDBJ databases">
        <title>Chromosome level genome of the anhydrobiotic midge Polypedilum vanderplanki.</title>
        <authorList>
            <person name="Yoshida Y."/>
            <person name="Kikawada T."/>
            <person name="Gusev O."/>
        </authorList>
    </citation>
    <scope>NUCLEOTIDE SEQUENCE</scope>
    <source>
        <strain evidence="10">NIAS01</strain>
        <tissue evidence="10">Whole body or cell culture</tissue>
    </source>
</reference>
<keyword evidence="6 9" id="KW-0472">Membrane</keyword>
<dbReference type="OrthoDB" id="6617147at2759"/>
<feature type="transmembrane region" description="Helical" evidence="9">
    <location>
        <begin position="26"/>
        <end position="50"/>
    </location>
</feature>
<dbReference type="PANTHER" id="PTHR21137">
    <property type="entry name" value="ODORANT RECEPTOR"/>
    <property type="match status" value="1"/>
</dbReference>
<gene>
    <name evidence="10" type="ORF">PVAND_000888</name>
</gene>
<dbReference type="Pfam" id="PF02949">
    <property type="entry name" value="7tm_6"/>
    <property type="match status" value="1"/>
</dbReference>
<keyword evidence="8 9" id="KW-0807">Transducer</keyword>
<dbReference type="GO" id="GO:0005886">
    <property type="term" value="C:plasma membrane"/>
    <property type="evidence" value="ECO:0007669"/>
    <property type="project" value="UniProtKB-SubCell"/>
</dbReference>
<dbReference type="InterPro" id="IPR004117">
    <property type="entry name" value="7tm6_olfct_rcpt"/>
</dbReference>
<dbReference type="Proteomes" id="UP001107558">
    <property type="component" value="Chromosome 3"/>
</dbReference>
<proteinExistence type="inferred from homology"/>
<comment type="caution">
    <text evidence="10">The sequence shown here is derived from an EMBL/GenBank/DDBJ whole genome shotgun (WGS) entry which is preliminary data.</text>
</comment>
<keyword evidence="3 9" id="KW-0812">Transmembrane</keyword>
<name>A0A9J6BLP1_POLVA</name>
<keyword evidence="11" id="KW-1185">Reference proteome</keyword>
<evidence type="ECO:0000256" key="8">
    <source>
        <dbReference type="ARBA" id="ARBA00023224"/>
    </source>
</evidence>
<organism evidence="10 11">
    <name type="scientific">Polypedilum vanderplanki</name>
    <name type="common">Sleeping chironomid midge</name>
    <dbReference type="NCBI Taxonomy" id="319348"/>
    <lineage>
        <taxon>Eukaryota</taxon>
        <taxon>Metazoa</taxon>
        <taxon>Ecdysozoa</taxon>
        <taxon>Arthropoda</taxon>
        <taxon>Hexapoda</taxon>
        <taxon>Insecta</taxon>
        <taxon>Pterygota</taxon>
        <taxon>Neoptera</taxon>
        <taxon>Endopterygota</taxon>
        <taxon>Diptera</taxon>
        <taxon>Nematocera</taxon>
        <taxon>Chironomoidea</taxon>
        <taxon>Chironomidae</taxon>
        <taxon>Chironominae</taxon>
        <taxon>Polypedilum</taxon>
        <taxon>Polypedilum</taxon>
    </lineage>
</organism>
<feature type="transmembrane region" description="Helical" evidence="9">
    <location>
        <begin position="250"/>
        <end position="270"/>
    </location>
</feature>
<evidence type="ECO:0000256" key="7">
    <source>
        <dbReference type="ARBA" id="ARBA00023170"/>
    </source>
</evidence>
<evidence type="ECO:0000256" key="4">
    <source>
        <dbReference type="ARBA" id="ARBA00022725"/>
    </source>
</evidence>
<evidence type="ECO:0000313" key="10">
    <source>
        <dbReference type="EMBL" id="KAG5670640.1"/>
    </source>
</evidence>
<evidence type="ECO:0000256" key="6">
    <source>
        <dbReference type="ARBA" id="ARBA00023136"/>
    </source>
</evidence>